<evidence type="ECO:0000256" key="1">
    <source>
        <dbReference type="SAM" id="MobiDB-lite"/>
    </source>
</evidence>
<dbReference type="RefSeq" id="XP_006822633.1">
    <property type="nucleotide sequence ID" value="XM_006822570.1"/>
</dbReference>
<keyword evidence="2" id="KW-1185">Reference proteome</keyword>
<evidence type="ECO:0000313" key="3">
    <source>
        <dbReference type="RefSeq" id="XP_006822633.1"/>
    </source>
</evidence>
<proteinExistence type="predicted"/>
<name>A0ABM0MRJ2_SACKO</name>
<feature type="non-terminal residue" evidence="3">
    <location>
        <position position="1"/>
    </location>
</feature>
<dbReference type="Proteomes" id="UP000694865">
    <property type="component" value="Unplaced"/>
</dbReference>
<organism evidence="2 3">
    <name type="scientific">Saccoglossus kowalevskii</name>
    <name type="common">Acorn worm</name>
    <dbReference type="NCBI Taxonomy" id="10224"/>
    <lineage>
        <taxon>Eukaryota</taxon>
        <taxon>Metazoa</taxon>
        <taxon>Hemichordata</taxon>
        <taxon>Enteropneusta</taxon>
        <taxon>Harrimaniidae</taxon>
        <taxon>Saccoglossus</taxon>
    </lineage>
</organism>
<gene>
    <name evidence="3" type="primary">LOC102810181</name>
</gene>
<dbReference type="GeneID" id="102810181"/>
<feature type="region of interest" description="Disordered" evidence="1">
    <location>
        <begin position="55"/>
        <end position="75"/>
    </location>
</feature>
<protein>
    <submittedName>
        <fullName evidence="3">Uncharacterized protein LOC102810181</fullName>
    </submittedName>
</protein>
<accession>A0ABM0MRJ2</accession>
<sequence>EDEVAVATPLNVEFAPTKDEIKDDFNSVSDSRRIIRSHQFIQDQRYWPGIVNISENGERTGRSSRKASRNSMSPWIRTYKVKQDRNVVRKLLHSRPGSEAAEYESPQFMLE</sequence>
<evidence type="ECO:0000313" key="2">
    <source>
        <dbReference type="Proteomes" id="UP000694865"/>
    </source>
</evidence>
<reference evidence="3" key="1">
    <citation type="submission" date="2025-08" db="UniProtKB">
        <authorList>
            <consortium name="RefSeq"/>
        </authorList>
    </citation>
    <scope>IDENTIFICATION</scope>
    <source>
        <tissue evidence="3">Testes</tissue>
    </source>
</reference>